<dbReference type="AlphaFoldDB" id="A0AAW2YNR4"/>
<name>A0AAW2YNR4_9EUKA</name>
<sequence>MAELVLERANQHSQEYDDLNDEEMLNFIRERTKNSKIDYNKPINNDYKYLSSHMFDSVEKSSDYDKYSIDQDVAIDDKPTTPSLIDTRMFMSDDNIPLKNIKSQENKTQSSEDNIPSCIKQVVGEALHAKNIKVPVKFTVDKEDDDIYHEEHFRSIYENDVVCQALQQKILEVKTKIIRILNH</sequence>
<comment type="caution">
    <text evidence="1">The sequence shown here is derived from an EMBL/GenBank/DDBJ whole genome shotgun (WGS) entry which is preliminary data.</text>
</comment>
<proteinExistence type="predicted"/>
<keyword evidence="2" id="KW-1185">Reference proteome</keyword>
<dbReference type="Proteomes" id="UP001431209">
    <property type="component" value="Unassembled WGS sequence"/>
</dbReference>
<gene>
    <name evidence="1" type="ORF">AKO1_013393</name>
</gene>
<organism evidence="1 2">
    <name type="scientific">Acrasis kona</name>
    <dbReference type="NCBI Taxonomy" id="1008807"/>
    <lineage>
        <taxon>Eukaryota</taxon>
        <taxon>Discoba</taxon>
        <taxon>Heterolobosea</taxon>
        <taxon>Tetramitia</taxon>
        <taxon>Eutetramitia</taxon>
        <taxon>Acrasidae</taxon>
        <taxon>Acrasis</taxon>
    </lineage>
</organism>
<dbReference type="EMBL" id="JAOPGA020000230">
    <property type="protein sequence ID" value="KAL0477742.1"/>
    <property type="molecule type" value="Genomic_DNA"/>
</dbReference>
<protein>
    <submittedName>
        <fullName evidence="1">Uncharacterized protein</fullName>
    </submittedName>
</protein>
<evidence type="ECO:0000313" key="2">
    <source>
        <dbReference type="Proteomes" id="UP001431209"/>
    </source>
</evidence>
<accession>A0AAW2YNR4</accession>
<reference evidence="1 2" key="1">
    <citation type="submission" date="2024-03" db="EMBL/GenBank/DDBJ databases">
        <title>The Acrasis kona genome and developmental transcriptomes reveal deep origins of eukaryotic multicellular pathways.</title>
        <authorList>
            <person name="Sheikh S."/>
            <person name="Fu C.-J."/>
            <person name="Brown M.W."/>
            <person name="Baldauf S.L."/>
        </authorList>
    </citation>
    <scope>NUCLEOTIDE SEQUENCE [LARGE SCALE GENOMIC DNA]</scope>
    <source>
        <strain evidence="1 2">ATCC MYA-3509</strain>
    </source>
</reference>
<evidence type="ECO:0000313" key="1">
    <source>
        <dbReference type="EMBL" id="KAL0477742.1"/>
    </source>
</evidence>